<comment type="similarity">
    <text evidence="2">Belongs to the SLC41A transporter family.</text>
</comment>
<evidence type="ECO:0000313" key="12">
    <source>
        <dbReference type="EMBL" id="KAG8460458.1"/>
    </source>
</evidence>
<dbReference type="InterPro" id="IPR006667">
    <property type="entry name" value="SLC41_membr_dom"/>
</dbReference>
<feature type="transmembrane region" description="Helical" evidence="10">
    <location>
        <begin position="229"/>
        <end position="247"/>
    </location>
</feature>
<accession>A0A8J5X6I7</accession>
<dbReference type="InterPro" id="IPR036739">
    <property type="entry name" value="SLC41_membr_dom_sf"/>
</dbReference>
<keyword evidence="7 10" id="KW-0472">Membrane</keyword>
<dbReference type="PANTHER" id="PTHR41394">
    <property type="entry name" value="MAGNESIUM TRANSPORTER MGTE"/>
    <property type="match status" value="1"/>
</dbReference>
<evidence type="ECO:0000256" key="2">
    <source>
        <dbReference type="ARBA" id="ARBA00009749"/>
    </source>
</evidence>
<comment type="caution">
    <text evidence="12">The sequence shown here is derived from an EMBL/GenBank/DDBJ whole genome shotgun (WGS) entry which is preliminary data.</text>
</comment>
<sequence>MASTESDEMPLTHPSAGAREPGETDPLASLDGSATSARALARENAELRERLREMQAIIDETDGLCEVLGDLDIEGSAFWPGYRARASWLVGLLMLQSVSSFILAGEEDLLAAHPVVVLFLTMLVGAGGNAGNQSAVRVIRGLAVGALNARTVRPFLLRELSMALAITVTLVAVGCARVVVFHGSGRDALVVSTSLAVIVFTSILIGAVLPLGMHRLRLDAAHAGTSIQVVMDILGVTVTCFVANALLTDN</sequence>
<keyword evidence="3" id="KW-0813">Transport</keyword>
<feature type="transmembrane region" description="Helical" evidence="10">
    <location>
        <begin position="188"/>
        <end position="209"/>
    </location>
</feature>
<dbReference type="Pfam" id="PF01769">
    <property type="entry name" value="MgtE"/>
    <property type="match status" value="1"/>
</dbReference>
<dbReference type="OrthoDB" id="48232at2759"/>
<dbReference type="Proteomes" id="UP000751190">
    <property type="component" value="Unassembled WGS sequence"/>
</dbReference>
<feature type="transmembrane region" description="Helical" evidence="10">
    <location>
        <begin position="160"/>
        <end position="182"/>
    </location>
</feature>
<evidence type="ECO:0000256" key="6">
    <source>
        <dbReference type="ARBA" id="ARBA00022989"/>
    </source>
</evidence>
<feature type="region of interest" description="Disordered" evidence="9">
    <location>
        <begin position="1"/>
        <end position="33"/>
    </location>
</feature>
<dbReference type="SUPFAM" id="SSF161093">
    <property type="entry name" value="MgtE membrane domain-like"/>
    <property type="match status" value="1"/>
</dbReference>
<dbReference type="GO" id="GO:0008324">
    <property type="term" value="F:monoatomic cation transmembrane transporter activity"/>
    <property type="evidence" value="ECO:0007669"/>
    <property type="project" value="InterPro"/>
</dbReference>
<keyword evidence="13" id="KW-1185">Reference proteome</keyword>
<keyword evidence="5" id="KW-0460">Magnesium</keyword>
<dbReference type="OMA" id="ASISMMY"/>
<evidence type="ECO:0000313" key="13">
    <source>
        <dbReference type="Proteomes" id="UP000751190"/>
    </source>
</evidence>
<dbReference type="EMBL" id="JAGTXO010000032">
    <property type="protein sequence ID" value="KAG8460458.1"/>
    <property type="molecule type" value="Genomic_DNA"/>
</dbReference>
<proteinExistence type="inferred from homology"/>
<keyword evidence="8" id="KW-0175">Coiled coil</keyword>
<evidence type="ECO:0000256" key="3">
    <source>
        <dbReference type="ARBA" id="ARBA00022448"/>
    </source>
</evidence>
<evidence type="ECO:0000256" key="8">
    <source>
        <dbReference type="SAM" id="Coils"/>
    </source>
</evidence>
<evidence type="ECO:0000259" key="11">
    <source>
        <dbReference type="Pfam" id="PF01769"/>
    </source>
</evidence>
<reference evidence="12" key="1">
    <citation type="submission" date="2021-05" db="EMBL/GenBank/DDBJ databases">
        <title>The genome of the haptophyte Pavlova lutheri (Diacronema luteri, Pavlovales) - a model for lipid biosynthesis in eukaryotic algae.</title>
        <authorList>
            <person name="Hulatt C.J."/>
            <person name="Posewitz M.C."/>
        </authorList>
    </citation>
    <scope>NUCLEOTIDE SEQUENCE</scope>
    <source>
        <strain evidence="12">NIVA-4/92</strain>
    </source>
</reference>
<evidence type="ECO:0000256" key="9">
    <source>
        <dbReference type="SAM" id="MobiDB-lite"/>
    </source>
</evidence>
<evidence type="ECO:0000256" key="5">
    <source>
        <dbReference type="ARBA" id="ARBA00022842"/>
    </source>
</evidence>
<gene>
    <name evidence="12" type="ORF">KFE25_013108</name>
</gene>
<protein>
    <recommendedName>
        <fullName evidence="11">SLC41A/MgtE integral membrane domain-containing protein</fullName>
    </recommendedName>
</protein>
<evidence type="ECO:0000256" key="1">
    <source>
        <dbReference type="ARBA" id="ARBA00004141"/>
    </source>
</evidence>
<dbReference type="Gene3D" id="1.10.357.20">
    <property type="entry name" value="SLC41 divalent cation transporters, integral membrane domain"/>
    <property type="match status" value="1"/>
</dbReference>
<keyword evidence="4 10" id="KW-0812">Transmembrane</keyword>
<evidence type="ECO:0000256" key="10">
    <source>
        <dbReference type="SAM" id="Phobius"/>
    </source>
</evidence>
<evidence type="ECO:0000256" key="7">
    <source>
        <dbReference type="ARBA" id="ARBA00023136"/>
    </source>
</evidence>
<feature type="coiled-coil region" evidence="8">
    <location>
        <begin position="37"/>
        <end position="64"/>
    </location>
</feature>
<organism evidence="12 13">
    <name type="scientific">Diacronema lutheri</name>
    <name type="common">Unicellular marine alga</name>
    <name type="synonym">Monochrysis lutheri</name>
    <dbReference type="NCBI Taxonomy" id="2081491"/>
    <lineage>
        <taxon>Eukaryota</taxon>
        <taxon>Haptista</taxon>
        <taxon>Haptophyta</taxon>
        <taxon>Pavlovophyceae</taxon>
        <taxon>Pavlovales</taxon>
        <taxon>Pavlovaceae</taxon>
        <taxon>Diacronema</taxon>
    </lineage>
</organism>
<evidence type="ECO:0000256" key="4">
    <source>
        <dbReference type="ARBA" id="ARBA00022692"/>
    </source>
</evidence>
<keyword evidence="6 10" id="KW-1133">Transmembrane helix</keyword>
<dbReference type="AlphaFoldDB" id="A0A8J5X6I7"/>
<dbReference type="PANTHER" id="PTHR41394:SF5">
    <property type="entry name" value="SLC41A_MGTE INTEGRAL MEMBRANE DOMAIN-CONTAINING PROTEIN"/>
    <property type="match status" value="1"/>
</dbReference>
<name>A0A8J5X6I7_DIALT</name>
<dbReference type="GO" id="GO:0016020">
    <property type="term" value="C:membrane"/>
    <property type="evidence" value="ECO:0007669"/>
    <property type="project" value="UniProtKB-SubCell"/>
</dbReference>
<feature type="domain" description="SLC41A/MgtE integral membrane" evidence="11">
    <location>
        <begin position="121"/>
        <end position="240"/>
    </location>
</feature>
<comment type="subcellular location">
    <subcellularLocation>
        <location evidence="1">Membrane</location>
        <topology evidence="1">Multi-pass membrane protein</topology>
    </subcellularLocation>
</comment>